<protein>
    <submittedName>
        <fullName evidence="8">Response regulator</fullName>
    </submittedName>
</protein>
<dbReference type="Pfam" id="PF00196">
    <property type="entry name" value="GerE"/>
    <property type="match status" value="1"/>
</dbReference>
<dbReference type="PANTHER" id="PTHR43214">
    <property type="entry name" value="TWO-COMPONENT RESPONSE REGULATOR"/>
    <property type="match status" value="1"/>
</dbReference>
<keyword evidence="1 5" id="KW-0597">Phosphoprotein</keyword>
<evidence type="ECO:0000256" key="1">
    <source>
        <dbReference type="ARBA" id="ARBA00022553"/>
    </source>
</evidence>
<keyword evidence="3" id="KW-0238">DNA-binding</keyword>
<dbReference type="InterPro" id="IPR039420">
    <property type="entry name" value="WalR-like"/>
</dbReference>
<dbReference type="CDD" id="cd06170">
    <property type="entry name" value="LuxR_C_like"/>
    <property type="match status" value="1"/>
</dbReference>
<comment type="caution">
    <text evidence="8">The sequence shown here is derived from an EMBL/GenBank/DDBJ whole genome shotgun (WGS) entry which is preliminary data.</text>
</comment>
<gene>
    <name evidence="8" type="ORF">ACI2L5_11445</name>
</gene>
<dbReference type="SUPFAM" id="SSF52172">
    <property type="entry name" value="CheY-like"/>
    <property type="match status" value="1"/>
</dbReference>
<evidence type="ECO:0000259" key="7">
    <source>
        <dbReference type="PROSITE" id="PS50110"/>
    </source>
</evidence>
<evidence type="ECO:0000256" key="4">
    <source>
        <dbReference type="ARBA" id="ARBA00023163"/>
    </source>
</evidence>
<keyword evidence="2" id="KW-0805">Transcription regulation</keyword>
<dbReference type="InterPro" id="IPR011006">
    <property type="entry name" value="CheY-like_superfamily"/>
</dbReference>
<name>A0ABW8LIC9_9ACTN</name>
<accession>A0ABW8LIC9</accession>
<evidence type="ECO:0000259" key="6">
    <source>
        <dbReference type="PROSITE" id="PS50043"/>
    </source>
</evidence>
<dbReference type="SMART" id="SM00421">
    <property type="entry name" value="HTH_LUXR"/>
    <property type="match status" value="1"/>
</dbReference>
<dbReference type="EMBL" id="JBJDQH010000003">
    <property type="protein sequence ID" value="MFK4265544.1"/>
    <property type="molecule type" value="Genomic_DNA"/>
</dbReference>
<evidence type="ECO:0000313" key="9">
    <source>
        <dbReference type="Proteomes" id="UP001620295"/>
    </source>
</evidence>
<keyword evidence="9" id="KW-1185">Reference proteome</keyword>
<dbReference type="SUPFAM" id="SSF46894">
    <property type="entry name" value="C-terminal effector domain of the bipartite response regulators"/>
    <property type="match status" value="1"/>
</dbReference>
<dbReference type="PROSITE" id="PS50043">
    <property type="entry name" value="HTH_LUXR_2"/>
    <property type="match status" value="1"/>
</dbReference>
<dbReference type="PANTHER" id="PTHR43214:SF24">
    <property type="entry name" value="TRANSCRIPTIONAL REGULATORY PROTEIN NARL-RELATED"/>
    <property type="match status" value="1"/>
</dbReference>
<dbReference type="PROSITE" id="PS50110">
    <property type="entry name" value="RESPONSE_REGULATORY"/>
    <property type="match status" value="1"/>
</dbReference>
<evidence type="ECO:0000256" key="2">
    <source>
        <dbReference type="ARBA" id="ARBA00023015"/>
    </source>
</evidence>
<dbReference type="InterPro" id="IPR000792">
    <property type="entry name" value="Tscrpt_reg_LuxR_C"/>
</dbReference>
<proteinExistence type="predicted"/>
<dbReference type="InterPro" id="IPR016032">
    <property type="entry name" value="Sig_transdc_resp-reg_C-effctor"/>
</dbReference>
<dbReference type="Proteomes" id="UP001620295">
    <property type="component" value="Unassembled WGS sequence"/>
</dbReference>
<dbReference type="InterPro" id="IPR001789">
    <property type="entry name" value="Sig_transdc_resp-reg_receiver"/>
</dbReference>
<dbReference type="Pfam" id="PF00072">
    <property type="entry name" value="Response_reg"/>
    <property type="match status" value="1"/>
</dbReference>
<evidence type="ECO:0000256" key="5">
    <source>
        <dbReference type="PROSITE-ProRule" id="PRU00169"/>
    </source>
</evidence>
<organism evidence="8 9">
    <name type="scientific">Streptomyces milbemycinicus</name>
    <dbReference type="NCBI Taxonomy" id="476552"/>
    <lineage>
        <taxon>Bacteria</taxon>
        <taxon>Bacillati</taxon>
        <taxon>Actinomycetota</taxon>
        <taxon>Actinomycetes</taxon>
        <taxon>Kitasatosporales</taxon>
        <taxon>Streptomycetaceae</taxon>
        <taxon>Streptomyces</taxon>
    </lineage>
</organism>
<reference evidence="8 9" key="1">
    <citation type="submission" date="2024-11" db="EMBL/GenBank/DDBJ databases">
        <title>The Natural Products Discovery Center: Release of the First 8490 Sequenced Strains for Exploring Actinobacteria Biosynthetic Diversity.</title>
        <authorList>
            <person name="Kalkreuter E."/>
            <person name="Kautsar S.A."/>
            <person name="Yang D."/>
            <person name="Bader C.D."/>
            <person name="Teijaro C.N."/>
            <person name="Fluegel L."/>
            <person name="Davis C.M."/>
            <person name="Simpson J.R."/>
            <person name="Lauterbach L."/>
            <person name="Steele A.D."/>
            <person name="Gui C."/>
            <person name="Meng S."/>
            <person name="Li G."/>
            <person name="Viehrig K."/>
            <person name="Ye F."/>
            <person name="Su P."/>
            <person name="Kiefer A.F."/>
            <person name="Nichols A."/>
            <person name="Cepeda A.J."/>
            <person name="Yan W."/>
            <person name="Fan B."/>
            <person name="Jiang Y."/>
            <person name="Adhikari A."/>
            <person name="Zheng C.-J."/>
            <person name="Schuster L."/>
            <person name="Cowan T.M."/>
            <person name="Smanski M.J."/>
            <person name="Chevrette M.G."/>
            <person name="De Carvalho L.P.S."/>
            <person name="Shen B."/>
        </authorList>
    </citation>
    <scope>NUCLEOTIDE SEQUENCE [LARGE SCALE GENOMIC DNA]</scope>
    <source>
        <strain evidence="8 9">NPDC020863</strain>
    </source>
</reference>
<feature type="modified residue" description="4-aspartylphosphate" evidence="5">
    <location>
        <position position="53"/>
    </location>
</feature>
<evidence type="ECO:0000313" key="8">
    <source>
        <dbReference type="EMBL" id="MFK4265544.1"/>
    </source>
</evidence>
<dbReference type="SMART" id="SM00448">
    <property type="entry name" value="REC"/>
    <property type="match status" value="1"/>
</dbReference>
<evidence type="ECO:0000256" key="3">
    <source>
        <dbReference type="ARBA" id="ARBA00023125"/>
    </source>
</evidence>
<dbReference type="InterPro" id="IPR058245">
    <property type="entry name" value="NreC/VraR/RcsB-like_REC"/>
</dbReference>
<feature type="domain" description="Response regulatory" evidence="7">
    <location>
        <begin position="2"/>
        <end position="125"/>
    </location>
</feature>
<dbReference type="Gene3D" id="3.40.50.2300">
    <property type="match status" value="1"/>
</dbReference>
<keyword evidence="4" id="KW-0804">Transcription</keyword>
<feature type="domain" description="HTH luxR-type" evidence="6">
    <location>
        <begin position="147"/>
        <end position="217"/>
    </location>
</feature>
<dbReference type="CDD" id="cd17535">
    <property type="entry name" value="REC_NarL-like"/>
    <property type="match status" value="1"/>
</dbReference>
<sequence length="217" mass="23636">MRVILADDSTLLREGLVRLLAEEGHEVVAAVGDGTALVEAVGRHPDVDAVVVDVRMPPTHSDEGLRAALEIRRRHPGIGVLVLSQYVEKRYATELLTSEDGGAGVGYLLKDRVVEVDEFLDALERVAAGRAAFDPEVVRRLLARSTHTDPLSRLTPRERDVLGAMAQGHANTAIAERLHVSRSAVEKHINAIFDKLELPASSGYSRRVLAVLRYLGS</sequence>
<dbReference type="RefSeq" id="WP_014180057.1">
    <property type="nucleotide sequence ID" value="NZ_CP109672.1"/>
</dbReference>
<dbReference type="PRINTS" id="PR00038">
    <property type="entry name" value="HTHLUXR"/>
</dbReference>